<keyword evidence="16" id="KW-1185">Reference proteome</keyword>
<dbReference type="CDD" id="cd00834">
    <property type="entry name" value="KAS_I_II"/>
    <property type="match status" value="1"/>
</dbReference>
<evidence type="ECO:0000256" key="10">
    <source>
        <dbReference type="ARBA" id="ARBA00023315"/>
    </source>
</evidence>
<evidence type="ECO:0000313" key="15">
    <source>
        <dbReference type="EMBL" id="QEK38693.1"/>
    </source>
</evidence>
<evidence type="ECO:0000256" key="6">
    <source>
        <dbReference type="ARBA" id="ARBA00022679"/>
    </source>
</evidence>
<comment type="similarity">
    <text evidence="2 11 13">Belongs to the thiolase-like superfamily. Beta-ketoacyl-ACP synthases family.</text>
</comment>
<keyword evidence="9 11" id="KW-0275">Fatty acid biosynthesis</keyword>
<dbReference type="NCBIfam" id="NF005589">
    <property type="entry name" value="PRK07314.1"/>
    <property type="match status" value="1"/>
</dbReference>
<evidence type="ECO:0000256" key="4">
    <source>
        <dbReference type="ARBA" id="ARBA00014657"/>
    </source>
</evidence>
<dbReference type="KEGG" id="cpri:FZC34_02115"/>
<dbReference type="PANTHER" id="PTHR11712:SF336">
    <property type="entry name" value="3-OXOACYL-[ACYL-CARRIER-PROTEIN] SYNTHASE, MITOCHONDRIAL"/>
    <property type="match status" value="1"/>
</dbReference>
<dbReference type="PROSITE" id="PS52004">
    <property type="entry name" value="KS3_2"/>
    <property type="match status" value="1"/>
</dbReference>
<comment type="pathway">
    <text evidence="1 11">Lipid metabolism; fatty acid biosynthesis.</text>
</comment>
<dbReference type="Proteomes" id="UP000325004">
    <property type="component" value="Chromosome"/>
</dbReference>
<keyword evidence="5 11" id="KW-0444">Lipid biosynthesis</keyword>
<name>A0A5C0UGK9_9PROT</name>
<dbReference type="InterPro" id="IPR014031">
    <property type="entry name" value="Ketoacyl_synth_C"/>
</dbReference>
<reference evidence="15 16" key="1">
    <citation type="submission" date="2019-08" db="EMBL/GenBank/DDBJ databases">
        <title>Highly reduced genomes of protist endosymbionts show evolutionary convergence.</title>
        <authorList>
            <person name="George E."/>
            <person name="Husnik F."/>
            <person name="Tashyreva D."/>
            <person name="Prokopchuk G."/>
            <person name="Horak A."/>
            <person name="Kwong W.K."/>
            <person name="Lukes J."/>
            <person name="Keeling P.J."/>
        </authorList>
    </citation>
    <scope>NUCLEOTIDE SEQUENCE [LARGE SCALE GENOMIC DNA]</scope>
    <source>
        <strain evidence="15">1604LC</strain>
    </source>
</reference>
<dbReference type="InterPro" id="IPR016039">
    <property type="entry name" value="Thiolase-like"/>
</dbReference>
<keyword evidence="8" id="KW-0443">Lipid metabolism</keyword>
<dbReference type="InterPro" id="IPR020841">
    <property type="entry name" value="PKS_Beta-ketoAc_synthase_dom"/>
</dbReference>
<keyword evidence="10 11" id="KW-0012">Acyltransferase</keyword>
<feature type="domain" description="Ketosynthase family 3 (KS3)" evidence="14">
    <location>
        <begin position="2"/>
        <end position="419"/>
    </location>
</feature>
<evidence type="ECO:0000256" key="8">
    <source>
        <dbReference type="ARBA" id="ARBA00023098"/>
    </source>
</evidence>
<dbReference type="FunFam" id="3.40.47.10:FF:000018">
    <property type="entry name" value="3-oxoacyl-[acyl-carrier-protein] synthase 2"/>
    <property type="match status" value="1"/>
</dbReference>
<evidence type="ECO:0000313" key="16">
    <source>
        <dbReference type="Proteomes" id="UP000325004"/>
    </source>
</evidence>
<sequence length="421" mass="44480">MKDRVVITGLGIVSPLGVGVDHNWNRIKSKKSGISKLGDEYDKIPSQIAGLVPRGTNAGEFNIDDFMSKSEQRRNGKFISYAVAAAAEANKMAKLGDIEDRTRIGVCVASGIGGLPEICETCNAFEKQKEEFGSRKISPFFIPSVLTNLAPGYVAIKFECKGPNYGASSACASASNAIADAAMLIKSGHADIMIAGGAEASICPLGVAGFAALRALSTNYNNNPEVASRPFDNDHDGFVIAEGAGILVLESLESAISRNAIIYGELASYGMTCDASHITTPSGEQSARAMSFAIKEAGLNPSDIGYVNAHATSTPVGDKCEIDAIKSVFGEHVYSDKFAVSSTKSYTGHLLGAAGGVEAIYTLMALRNQTLPPTINVNNPIPEIANINFVPEFQSHTFDYAISNSFGFGGTNTSLLFKKYD</sequence>
<dbReference type="GO" id="GO:0006633">
    <property type="term" value="P:fatty acid biosynthetic process"/>
    <property type="evidence" value="ECO:0007669"/>
    <property type="project" value="UniProtKB-UniRule"/>
</dbReference>
<dbReference type="EC" id="2.3.1.179" evidence="3 11"/>
<dbReference type="PROSITE" id="PS00606">
    <property type="entry name" value="KS3_1"/>
    <property type="match status" value="1"/>
</dbReference>
<dbReference type="Gene3D" id="3.40.47.10">
    <property type="match status" value="1"/>
</dbReference>
<evidence type="ECO:0000256" key="13">
    <source>
        <dbReference type="RuleBase" id="RU003694"/>
    </source>
</evidence>
<comment type="catalytic activity">
    <reaction evidence="11">
        <text>a fatty acyl-[ACP] + malonyl-[ACP] + H(+) = a 3-oxoacyl-[ACP] + holo-[ACP] + CO2</text>
        <dbReference type="Rhea" id="RHEA:22836"/>
        <dbReference type="Rhea" id="RHEA-COMP:9623"/>
        <dbReference type="Rhea" id="RHEA-COMP:9685"/>
        <dbReference type="Rhea" id="RHEA-COMP:9916"/>
        <dbReference type="Rhea" id="RHEA-COMP:14125"/>
        <dbReference type="ChEBI" id="CHEBI:15378"/>
        <dbReference type="ChEBI" id="CHEBI:16526"/>
        <dbReference type="ChEBI" id="CHEBI:64479"/>
        <dbReference type="ChEBI" id="CHEBI:78449"/>
        <dbReference type="ChEBI" id="CHEBI:78776"/>
        <dbReference type="ChEBI" id="CHEBI:138651"/>
    </reaction>
</comment>
<accession>A0A5C0UGK9</accession>
<comment type="catalytic activity">
    <reaction evidence="11">
        <text>(9Z)-hexadecenoyl-[ACP] + malonyl-[ACP] + H(+) = 3-oxo-(11Z)-octadecenoyl-[ACP] + holo-[ACP] + CO2</text>
        <dbReference type="Rhea" id="RHEA:55040"/>
        <dbReference type="Rhea" id="RHEA-COMP:9623"/>
        <dbReference type="Rhea" id="RHEA-COMP:9685"/>
        <dbReference type="Rhea" id="RHEA-COMP:10800"/>
        <dbReference type="Rhea" id="RHEA-COMP:14074"/>
        <dbReference type="ChEBI" id="CHEBI:15378"/>
        <dbReference type="ChEBI" id="CHEBI:16526"/>
        <dbReference type="ChEBI" id="CHEBI:64479"/>
        <dbReference type="ChEBI" id="CHEBI:78449"/>
        <dbReference type="ChEBI" id="CHEBI:83989"/>
        <dbReference type="ChEBI" id="CHEBI:138538"/>
        <dbReference type="EC" id="2.3.1.179"/>
    </reaction>
</comment>
<protein>
    <recommendedName>
        <fullName evidence="4 11">3-oxoacyl-[acyl-carrier-protein] synthase 2</fullName>
        <ecNumber evidence="3 11">2.3.1.179</ecNumber>
    </recommendedName>
</protein>
<comment type="function">
    <text evidence="11">Involved in the type II fatty acid elongation cycle. Catalyzes the elongation of a wide range of acyl-ACP by the addition of two carbons from malonyl-ACP to an acyl acceptor. Can efficiently catalyze the conversion of palmitoleoyl-ACP (cis-hexadec-9-enoyl-ACP) to cis-vaccenoyl-ACP (cis-octadec-11-enoyl-ACP), an essential step in the thermal regulation of fatty acid composition.</text>
</comment>
<dbReference type="RefSeq" id="WP_148971814.1">
    <property type="nucleotide sequence ID" value="NZ_CP043316.1"/>
</dbReference>
<organism evidence="15 16">
    <name type="scientific">Candidatus Cytomitobacter primus</name>
    <dbReference type="NCBI Taxonomy" id="2066024"/>
    <lineage>
        <taxon>Bacteria</taxon>
        <taxon>Pseudomonadati</taxon>
        <taxon>Pseudomonadota</taxon>
        <taxon>Alphaproteobacteria</taxon>
        <taxon>Holosporales</taxon>
        <taxon>Holosporaceae</taxon>
        <taxon>Candidatus Cytomitobacter</taxon>
    </lineage>
</organism>
<dbReference type="AlphaFoldDB" id="A0A5C0UGK9"/>
<dbReference type="GO" id="GO:0004315">
    <property type="term" value="F:3-oxoacyl-[acyl-carrier-protein] synthase activity"/>
    <property type="evidence" value="ECO:0007669"/>
    <property type="project" value="UniProtKB-UniRule"/>
</dbReference>
<keyword evidence="7" id="KW-0276">Fatty acid metabolism</keyword>
<dbReference type="OrthoDB" id="9808669at2"/>
<dbReference type="InterPro" id="IPR018201">
    <property type="entry name" value="Ketoacyl_synth_AS"/>
</dbReference>
<dbReference type="SUPFAM" id="SSF53901">
    <property type="entry name" value="Thiolase-like"/>
    <property type="match status" value="2"/>
</dbReference>
<dbReference type="Pfam" id="PF02801">
    <property type="entry name" value="Ketoacyl-synt_C"/>
    <property type="match status" value="1"/>
</dbReference>
<dbReference type="PIRSF" id="PIRSF000447">
    <property type="entry name" value="KAS_II"/>
    <property type="match status" value="1"/>
</dbReference>
<evidence type="ECO:0000256" key="9">
    <source>
        <dbReference type="ARBA" id="ARBA00023160"/>
    </source>
</evidence>
<evidence type="ECO:0000256" key="12">
    <source>
        <dbReference type="PIRSR" id="PIRSR000447-1"/>
    </source>
</evidence>
<evidence type="ECO:0000256" key="5">
    <source>
        <dbReference type="ARBA" id="ARBA00022516"/>
    </source>
</evidence>
<dbReference type="NCBIfam" id="TIGR03150">
    <property type="entry name" value="fabF"/>
    <property type="match status" value="1"/>
</dbReference>
<dbReference type="SMART" id="SM00825">
    <property type="entry name" value="PKS_KS"/>
    <property type="match status" value="1"/>
</dbReference>
<dbReference type="Pfam" id="PF00109">
    <property type="entry name" value="ketoacyl-synt"/>
    <property type="match status" value="1"/>
</dbReference>
<dbReference type="EMBL" id="CP043316">
    <property type="protein sequence ID" value="QEK38693.1"/>
    <property type="molecule type" value="Genomic_DNA"/>
</dbReference>
<dbReference type="PANTHER" id="PTHR11712">
    <property type="entry name" value="POLYKETIDE SYNTHASE-RELATED"/>
    <property type="match status" value="1"/>
</dbReference>
<evidence type="ECO:0000256" key="11">
    <source>
        <dbReference type="PIRNR" id="PIRNR000447"/>
    </source>
</evidence>
<evidence type="ECO:0000256" key="7">
    <source>
        <dbReference type="ARBA" id="ARBA00022832"/>
    </source>
</evidence>
<evidence type="ECO:0000256" key="2">
    <source>
        <dbReference type="ARBA" id="ARBA00008467"/>
    </source>
</evidence>
<keyword evidence="6 11" id="KW-0808">Transferase</keyword>
<dbReference type="InterPro" id="IPR014030">
    <property type="entry name" value="Ketoacyl_synth_N"/>
</dbReference>
<evidence type="ECO:0000259" key="14">
    <source>
        <dbReference type="PROSITE" id="PS52004"/>
    </source>
</evidence>
<dbReference type="UniPathway" id="UPA00094"/>
<evidence type="ECO:0000256" key="1">
    <source>
        <dbReference type="ARBA" id="ARBA00005194"/>
    </source>
</evidence>
<dbReference type="InterPro" id="IPR000794">
    <property type="entry name" value="Beta-ketoacyl_synthase"/>
</dbReference>
<evidence type="ECO:0000256" key="3">
    <source>
        <dbReference type="ARBA" id="ARBA00012356"/>
    </source>
</evidence>
<feature type="active site" description="For beta-ketoacyl synthase activity" evidence="12">
    <location>
        <position position="171"/>
    </location>
</feature>
<proteinExistence type="inferred from homology"/>
<dbReference type="InterPro" id="IPR017568">
    <property type="entry name" value="3-oxoacyl-ACP_synth-2"/>
</dbReference>
<gene>
    <name evidence="15" type="primary">fabF</name>
    <name evidence="15" type="ORF">FZC34_02115</name>
</gene>